<evidence type="ECO:0000256" key="1">
    <source>
        <dbReference type="ARBA" id="ARBA00035112"/>
    </source>
</evidence>
<organism evidence="4 5">
    <name type="scientific">Aspergillus piperis CBS 112811</name>
    <dbReference type="NCBI Taxonomy" id="1448313"/>
    <lineage>
        <taxon>Eukaryota</taxon>
        <taxon>Fungi</taxon>
        <taxon>Dikarya</taxon>
        <taxon>Ascomycota</taxon>
        <taxon>Pezizomycotina</taxon>
        <taxon>Eurotiomycetes</taxon>
        <taxon>Eurotiomycetidae</taxon>
        <taxon>Eurotiales</taxon>
        <taxon>Aspergillaceae</taxon>
        <taxon>Aspergillus</taxon>
        <taxon>Aspergillus subgen. Circumdati</taxon>
    </lineage>
</organism>
<evidence type="ECO:0000313" key="5">
    <source>
        <dbReference type="Proteomes" id="UP000249526"/>
    </source>
</evidence>
<dbReference type="GeneID" id="37163087"/>
<name>A0A8G1VSE0_9EURO</name>
<evidence type="ECO:0000256" key="2">
    <source>
        <dbReference type="SAM" id="MobiDB-lite"/>
    </source>
</evidence>
<dbReference type="EMBL" id="KZ825057">
    <property type="protein sequence ID" value="RAH60698.1"/>
    <property type="molecule type" value="Genomic_DNA"/>
</dbReference>
<feature type="transmembrane region" description="Helical" evidence="3">
    <location>
        <begin position="37"/>
        <end position="58"/>
    </location>
</feature>
<sequence>MSKSKYQEAPEDDGSGGLLGCTETPHSSPDRLPVPRYLLYMPLGISLLFNLINLFYIIQGSGDICIPNPTYPPANQIIDYETVTFTSGSGSAKTPYMGPFSDAYDKAWDDLYNWMAP</sequence>
<evidence type="ECO:0000313" key="4">
    <source>
        <dbReference type="EMBL" id="RAH60698.1"/>
    </source>
</evidence>
<comment type="similarity">
    <text evidence="1">Belongs to the ustYa family.</text>
</comment>
<proteinExistence type="inferred from homology"/>
<dbReference type="RefSeq" id="XP_025518620.1">
    <property type="nucleotide sequence ID" value="XM_025659685.1"/>
</dbReference>
<keyword evidence="5" id="KW-1185">Reference proteome</keyword>
<dbReference type="GO" id="GO:0043386">
    <property type="term" value="P:mycotoxin biosynthetic process"/>
    <property type="evidence" value="ECO:0007669"/>
    <property type="project" value="InterPro"/>
</dbReference>
<accession>A0A8G1VSE0</accession>
<dbReference type="InterPro" id="IPR021765">
    <property type="entry name" value="UstYa-like"/>
</dbReference>
<dbReference type="Pfam" id="PF11807">
    <property type="entry name" value="UstYa"/>
    <property type="match status" value="1"/>
</dbReference>
<keyword evidence="3" id="KW-0812">Transmembrane</keyword>
<dbReference type="AlphaFoldDB" id="A0A8G1VSE0"/>
<reference evidence="4 5" key="1">
    <citation type="submission" date="2018-02" db="EMBL/GenBank/DDBJ databases">
        <title>The genomes of Aspergillus section Nigri reveals drivers in fungal speciation.</title>
        <authorList>
            <consortium name="DOE Joint Genome Institute"/>
            <person name="Vesth T.C."/>
            <person name="Nybo J."/>
            <person name="Theobald S."/>
            <person name="Brandl J."/>
            <person name="Frisvad J.C."/>
            <person name="Nielsen K.F."/>
            <person name="Lyhne E.K."/>
            <person name="Kogle M.E."/>
            <person name="Kuo A."/>
            <person name="Riley R."/>
            <person name="Clum A."/>
            <person name="Nolan M."/>
            <person name="Lipzen A."/>
            <person name="Salamov A."/>
            <person name="Henrissat B."/>
            <person name="Wiebenga A."/>
            <person name="De vries R.P."/>
            <person name="Grigoriev I.V."/>
            <person name="Mortensen U.H."/>
            <person name="Andersen M.R."/>
            <person name="Baker S.E."/>
        </authorList>
    </citation>
    <scope>NUCLEOTIDE SEQUENCE [LARGE SCALE GENOMIC DNA]</scope>
    <source>
        <strain evidence="4 5">CBS 112811</strain>
    </source>
</reference>
<dbReference type="Proteomes" id="UP000249526">
    <property type="component" value="Unassembled WGS sequence"/>
</dbReference>
<protein>
    <submittedName>
        <fullName evidence="4">Uncharacterized protein</fullName>
    </submittedName>
</protein>
<gene>
    <name evidence="4" type="ORF">BO85DRAFT_447269</name>
</gene>
<keyword evidence="3" id="KW-1133">Transmembrane helix</keyword>
<keyword evidence="3" id="KW-0472">Membrane</keyword>
<evidence type="ECO:0000256" key="3">
    <source>
        <dbReference type="SAM" id="Phobius"/>
    </source>
</evidence>
<feature type="region of interest" description="Disordered" evidence="2">
    <location>
        <begin position="1"/>
        <end position="31"/>
    </location>
</feature>